<keyword evidence="2" id="KW-1185">Reference proteome</keyword>
<sequence>MFRILLGSTSHYLVQKSSVPVMVARRRLKRPLRRTDPTTLRHAPRTSLASASIEKQASSKQEDEVLDAEDVDREADRQEIEDRREREARGRAAGGQGEVTL</sequence>
<dbReference type="Proteomes" id="UP001243375">
    <property type="component" value="Unassembled WGS sequence"/>
</dbReference>
<evidence type="ECO:0000313" key="1">
    <source>
        <dbReference type="EMBL" id="KAJ9121847.1"/>
    </source>
</evidence>
<organism evidence="1 2">
    <name type="scientific">Naganishia vaughanmartiniae</name>
    <dbReference type="NCBI Taxonomy" id="1424756"/>
    <lineage>
        <taxon>Eukaryota</taxon>
        <taxon>Fungi</taxon>
        <taxon>Dikarya</taxon>
        <taxon>Basidiomycota</taxon>
        <taxon>Agaricomycotina</taxon>
        <taxon>Tremellomycetes</taxon>
        <taxon>Filobasidiales</taxon>
        <taxon>Filobasidiaceae</taxon>
        <taxon>Naganishia</taxon>
    </lineage>
</organism>
<name>A0ACC2XGI9_9TREE</name>
<proteinExistence type="predicted"/>
<dbReference type="EMBL" id="JASBWU010000005">
    <property type="protein sequence ID" value="KAJ9121847.1"/>
    <property type="molecule type" value="Genomic_DNA"/>
</dbReference>
<protein>
    <submittedName>
        <fullName evidence="1">Uncharacterized protein</fullName>
    </submittedName>
</protein>
<comment type="caution">
    <text evidence="1">The sequence shown here is derived from an EMBL/GenBank/DDBJ whole genome shotgun (WGS) entry which is preliminary data.</text>
</comment>
<evidence type="ECO:0000313" key="2">
    <source>
        <dbReference type="Proteomes" id="UP001243375"/>
    </source>
</evidence>
<gene>
    <name evidence="1" type="ORF">QFC22_002470</name>
</gene>
<reference evidence="1" key="1">
    <citation type="submission" date="2023-04" db="EMBL/GenBank/DDBJ databases">
        <title>Draft Genome sequencing of Naganishia species isolated from polar environments using Oxford Nanopore Technology.</title>
        <authorList>
            <person name="Leo P."/>
            <person name="Venkateswaran K."/>
        </authorList>
    </citation>
    <scope>NUCLEOTIDE SEQUENCE</scope>
    <source>
        <strain evidence="1">MNA-CCFEE 5425</strain>
    </source>
</reference>
<accession>A0ACC2XGI9</accession>